<sequence length="536" mass="57918">MPRRRDGPRGRRPAHGHHRRHRGRRHVIAAPGEPGEGWSRLSPRKLLLDPVKAVGQSIVPVVVALVGISQNPRYWPIILPIAIIGPVLFGVLPWLTTHYRLTETQIQVRKGILNKQTSTAPLDRVRSVDLEASLLHRVLGVQKVQVGTGVDDDRITLDALAAADAQALRTTLLHRRAVAAPAEEAQGHDAGQDGIVATAAPAEPAPTVLARIDWSWLRFAPFSLGRLVIVAGAVGLFSQFADNLPIWNQDTATSAWQWITQFALVLVAVVLLVGALVGWLVISVGGYVVQWWNFLLVREHGSLHLTSGLFTRRSITVEEAKVRGVELTEPVLMRGVGGAELATLATGVEDGVTTVLPPCPRGVAIRVGETVLDHAGPLTEPLVEHGPRAHRRAWFRQVRNCLDVVVVAAVAWWFLDFSIWWVVALAVAAVLLGAAAGEASYRHLGHRLSGDHLVAGSGVLARIRTVLETDGIIGWVVTQSWWQRRIGLADLTATTAAGKERVLVRDVRLDVAVALADSSTPGLLTDFLAPGVPASS</sequence>
<keyword evidence="5" id="KW-1185">Reference proteome</keyword>
<dbReference type="InterPro" id="IPR014529">
    <property type="entry name" value="UCP026631"/>
</dbReference>
<feature type="transmembrane region" description="Helical" evidence="2">
    <location>
        <begin position="421"/>
        <end position="441"/>
    </location>
</feature>
<feature type="transmembrane region" description="Helical" evidence="2">
    <location>
        <begin position="261"/>
        <end position="289"/>
    </location>
</feature>
<dbReference type="InterPro" id="IPR005182">
    <property type="entry name" value="YdbS-like_PH"/>
</dbReference>
<organism evidence="4 5">
    <name type="scientific">Nocardioides oleivorans</name>
    <dbReference type="NCBI Taxonomy" id="273676"/>
    <lineage>
        <taxon>Bacteria</taxon>
        <taxon>Bacillati</taxon>
        <taxon>Actinomycetota</taxon>
        <taxon>Actinomycetes</taxon>
        <taxon>Propionibacteriales</taxon>
        <taxon>Nocardioidaceae</taxon>
        <taxon>Nocardioides</taxon>
    </lineage>
</organism>
<evidence type="ECO:0000259" key="3">
    <source>
        <dbReference type="Pfam" id="PF03703"/>
    </source>
</evidence>
<evidence type="ECO:0000256" key="2">
    <source>
        <dbReference type="SAM" id="Phobius"/>
    </source>
</evidence>
<dbReference type="OrthoDB" id="4121259at2"/>
<evidence type="ECO:0000256" key="1">
    <source>
        <dbReference type="SAM" id="MobiDB-lite"/>
    </source>
</evidence>
<dbReference type="PANTHER" id="PTHR34473:SF2">
    <property type="entry name" value="UPF0699 TRANSMEMBRANE PROTEIN YDBT"/>
    <property type="match status" value="1"/>
</dbReference>
<comment type="caution">
    <text evidence="4">The sequence shown here is derived from an EMBL/GenBank/DDBJ whole genome shotgun (WGS) entry which is preliminary data.</text>
</comment>
<feature type="region of interest" description="Disordered" evidence="1">
    <location>
        <begin position="1"/>
        <end position="36"/>
    </location>
</feature>
<dbReference type="EMBL" id="SDWT01000001">
    <property type="protein sequence ID" value="RYB95038.1"/>
    <property type="molecule type" value="Genomic_DNA"/>
</dbReference>
<reference evidence="4 5" key="1">
    <citation type="submission" date="2019-01" db="EMBL/GenBank/DDBJ databases">
        <title>Novel species of Nocardioides.</title>
        <authorList>
            <person name="Liu Q."/>
            <person name="Xin Y.-H."/>
        </authorList>
    </citation>
    <scope>NUCLEOTIDE SEQUENCE [LARGE SCALE GENOMIC DNA]</scope>
    <source>
        <strain evidence="4 5">CGMCC 4.6882</strain>
    </source>
</reference>
<protein>
    <recommendedName>
        <fullName evidence="3">YdbS-like PH domain-containing protein</fullName>
    </recommendedName>
</protein>
<feature type="transmembrane region" description="Helical" evidence="2">
    <location>
        <begin position="74"/>
        <end position="95"/>
    </location>
</feature>
<dbReference type="PIRSF" id="PIRSF026631">
    <property type="entry name" value="UCP026631"/>
    <property type="match status" value="1"/>
</dbReference>
<proteinExistence type="predicted"/>
<feature type="transmembrane region" description="Helical" evidence="2">
    <location>
        <begin position="219"/>
        <end position="241"/>
    </location>
</feature>
<feature type="compositionally biased region" description="Basic residues" evidence="1">
    <location>
        <begin position="10"/>
        <end position="27"/>
    </location>
</feature>
<accession>A0A4Q2S0Q6</accession>
<dbReference type="AlphaFoldDB" id="A0A4Q2S0Q6"/>
<keyword evidence="2" id="KW-0812">Transmembrane</keyword>
<feature type="transmembrane region" description="Helical" evidence="2">
    <location>
        <begin position="398"/>
        <end position="415"/>
    </location>
</feature>
<gene>
    <name evidence="4" type="ORF">EUA93_12200</name>
</gene>
<dbReference type="Pfam" id="PF03703">
    <property type="entry name" value="bPH_2"/>
    <property type="match status" value="2"/>
</dbReference>
<name>A0A4Q2S0Q6_9ACTN</name>
<keyword evidence="2" id="KW-1133">Transmembrane helix</keyword>
<keyword evidence="2" id="KW-0472">Membrane</keyword>
<dbReference type="PANTHER" id="PTHR34473">
    <property type="entry name" value="UPF0699 TRANSMEMBRANE PROTEIN YDBS"/>
    <property type="match status" value="1"/>
</dbReference>
<evidence type="ECO:0000313" key="4">
    <source>
        <dbReference type="EMBL" id="RYB95038.1"/>
    </source>
</evidence>
<feature type="domain" description="YdbS-like PH" evidence="3">
    <location>
        <begin position="441"/>
        <end position="517"/>
    </location>
</feature>
<feature type="domain" description="YdbS-like PH" evidence="3">
    <location>
        <begin position="94"/>
        <end position="171"/>
    </location>
</feature>
<dbReference type="Proteomes" id="UP000294071">
    <property type="component" value="Unassembled WGS sequence"/>
</dbReference>
<evidence type="ECO:0000313" key="5">
    <source>
        <dbReference type="Proteomes" id="UP000294071"/>
    </source>
</evidence>